<comment type="similarity">
    <text evidence="12">Belongs to the glycosyltransferase group 1 family. Glycosyltransferase 4 subfamily.</text>
</comment>
<evidence type="ECO:0000256" key="12">
    <source>
        <dbReference type="RuleBase" id="RU367051"/>
    </source>
</evidence>
<keyword evidence="7 12" id="KW-0812">Transmembrane</keyword>
<evidence type="ECO:0000313" key="15">
    <source>
        <dbReference type="EMBL" id="KAJ1910812.1"/>
    </source>
</evidence>
<dbReference type="InterPro" id="IPR031814">
    <property type="entry name" value="ALG11_N"/>
</dbReference>
<evidence type="ECO:0000256" key="3">
    <source>
        <dbReference type="ARBA" id="ARBA00012645"/>
    </source>
</evidence>
<dbReference type="PANTHER" id="PTHR45919:SF1">
    <property type="entry name" value="GDP-MAN:MAN(3)GLCNAC(2)-PP-DOL ALPHA-1,2-MANNOSYLTRANSFERASE"/>
    <property type="match status" value="1"/>
</dbReference>
<keyword evidence="5 12" id="KW-0328">Glycosyltransferase</keyword>
<evidence type="ECO:0000313" key="16">
    <source>
        <dbReference type="Proteomes" id="UP001150569"/>
    </source>
</evidence>
<keyword evidence="8 12" id="KW-0256">Endoplasmic reticulum</keyword>
<evidence type="ECO:0000256" key="5">
    <source>
        <dbReference type="ARBA" id="ARBA00022676"/>
    </source>
</evidence>
<comment type="function">
    <text evidence="12">GDP-Man:Man(3)GlcNAc(2)-PP-Dol alpha-1,2-mannosyltransferase that operates in the biosynthetic pathway of dolichol-linked oligosaccharides, the glycan precursors employed in protein asparagine (N)-glycosylation. The assembly of dolichol-linked oligosaccharides begins on the cytosolic side of the endoplasmic reticulum membrane and finishes in its lumen. The sequential addition of sugars to dolichol pyrophosphate produces dolichol-linked oligosaccharides containing fourteen sugars, including two GlcNAcs, nine mannoses and three glucoses. Once assembled, the oligosaccharide is transferred from the lipid to nascent proteins by oligosaccharyltransferases. Catalyzes, on the cytoplasmic face of the endoplasmic reticulum, the addition of the fourth and fifth mannose residues to the dolichol-linked oligosaccharide chain, to produce Man(5)GlcNAc(2)-PP-dolichol core oligosaccharide.</text>
</comment>
<dbReference type="Proteomes" id="UP001150569">
    <property type="component" value="Unassembled WGS sequence"/>
</dbReference>
<dbReference type="GO" id="GO:0004377">
    <property type="term" value="F:GDP-Man:Man(3)GlcNAc(2)-PP-Dol alpha-1,2-mannosyltransferase activity"/>
    <property type="evidence" value="ECO:0007669"/>
    <property type="project" value="UniProtKB-UniRule"/>
</dbReference>
<accession>A0A9W7ZQE0</accession>
<keyword evidence="9 12" id="KW-1133">Transmembrane helix</keyword>
<protein>
    <recommendedName>
        <fullName evidence="4 12">GDP-Man:Man(3)GlcNAc(2)-PP-Dol alpha-1,2-mannosyltransferase</fullName>
        <ecNumber evidence="3 12">2.4.1.131</ecNumber>
    </recommendedName>
</protein>
<evidence type="ECO:0000259" key="13">
    <source>
        <dbReference type="Pfam" id="PF00534"/>
    </source>
</evidence>
<dbReference type="Pfam" id="PF15924">
    <property type="entry name" value="ALG11_N"/>
    <property type="match status" value="1"/>
</dbReference>
<keyword evidence="16" id="KW-1185">Reference proteome</keyword>
<dbReference type="Pfam" id="PF00534">
    <property type="entry name" value="Glycos_transf_1"/>
    <property type="match status" value="1"/>
</dbReference>
<evidence type="ECO:0000256" key="11">
    <source>
        <dbReference type="ARBA" id="ARBA00045065"/>
    </source>
</evidence>
<dbReference type="EMBL" id="JANBPT010001002">
    <property type="protein sequence ID" value="KAJ1910812.1"/>
    <property type="molecule type" value="Genomic_DNA"/>
</dbReference>
<dbReference type="InterPro" id="IPR038013">
    <property type="entry name" value="ALG11"/>
</dbReference>
<evidence type="ECO:0000256" key="7">
    <source>
        <dbReference type="ARBA" id="ARBA00022692"/>
    </source>
</evidence>
<evidence type="ECO:0000259" key="14">
    <source>
        <dbReference type="Pfam" id="PF15924"/>
    </source>
</evidence>
<name>A0A9W7ZQE0_9FUNG</name>
<evidence type="ECO:0000256" key="2">
    <source>
        <dbReference type="ARBA" id="ARBA00004922"/>
    </source>
</evidence>
<dbReference type="GO" id="GO:0005789">
    <property type="term" value="C:endoplasmic reticulum membrane"/>
    <property type="evidence" value="ECO:0007669"/>
    <property type="project" value="UniProtKB-SubCell"/>
</dbReference>
<dbReference type="SUPFAM" id="SSF53756">
    <property type="entry name" value="UDP-Glycosyltransferase/glycogen phosphorylase"/>
    <property type="match status" value="1"/>
</dbReference>
<proteinExistence type="inferred from homology"/>
<sequence>MLNDFAQSLLVILLSLGFTLLPLGYLGLHYLRFQLRQNTESFHCEPPWSNPQPEAAVDTSAPSLERPTVVGFFHPYCNAGGGGERVLWTAIHALQKRHPAVRAVVYTGDTDVDEATILNHAVAHFNIPLDISRIHLVFLTQRHLVSDDRYPYLTLLGQSLGSVALGYEALRAVVPDVFVDTMGYAFTYPLVWHLTGVPVVAYVHYPTISSDMVSKLPTASQLSHLPLPHRLLKLTYTTGKRIYYSLFAKLYGWAGGHASRITVNSTWTKNHIDQLWRSAPTSPDEDSEASIASIEGARVVYPPCDTDAFQSFPIDSRSNTIVSVAQFRPEKNHAQQLRAFALYLRRPTVQPGVRLVVLGSCRNQQDQDRVVKLRTLAEELGVADRVEFVVNASFPELQLRLATALIGLHTMVEEHFGIGIVELMAAGLIPLANNSGGPRMDIVTPVPLDRTEASSLARQPTGIKALDKSLLVNAKPSPVFAPTSLPDRATGFLASTDEEYAACIGYIFDTLSDNQRHQLQERARQAAQDRFSQHQFEEVWCEVMAPYLKPSGLVRRPLHAQKKSDGQ</sequence>
<comment type="subcellular location">
    <subcellularLocation>
        <location evidence="1">Endoplasmic reticulum membrane</location>
        <topology evidence="1">Single-pass membrane protein</topology>
    </subcellularLocation>
</comment>
<keyword evidence="6 12" id="KW-0808">Transferase</keyword>
<dbReference type="Gene3D" id="3.40.50.2000">
    <property type="entry name" value="Glycogen Phosphorylase B"/>
    <property type="match status" value="1"/>
</dbReference>
<evidence type="ECO:0000256" key="4">
    <source>
        <dbReference type="ARBA" id="ARBA00022018"/>
    </source>
</evidence>
<feature type="transmembrane region" description="Helical" evidence="12">
    <location>
        <begin position="6"/>
        <end position="28"/>
    </location>
</feature>
<comment type="caution">
    <text evidence="15">The sequence shown here is derived from an EMBL/GenBank/DDBJ whole genome shotgun (WGS) entry which is preliminary data.</text>
</comment>
<evidence type="ECO:0000256" key="1">
    <source>
        <dbReference type="ARBA" id="ARBA00004389"/>
    </source>
</evidence>
<comment type="catalytic activity">
    <reaction evidence="11 12">
        <text>an alpha-D-Man-(1-&gt;3)-[alpha-D-Man-(1-&gt;6)]-beta-D-Man-(1-&gt;4)-beta-D-GlcNAc-(1-&gt;4)-alpha-D-GlcNAc-diphospho-di-trans,poly-cis-dolichol + 2 GDP-alpha-D-mannose = an alpha-D-Man-(1-&gt;2)-alpha-D-Man-(1-&gt;2)-alpha-D-Man-(1-&gt;3)-[alpha-D-Man-(1-&gt;6)]-beta-D-Man-(1-&gt;4)-beta-D-GlcNAc-(1-&gt;4)-alpha-D-GlcNAc-diphospho-di-trans,poly-cis-dolichol + 2 GDP + 2 H(+)</text>
        <dbReference type="Rhea" id="RHEA:29523"/>
        <dbReference type="Rhea" id="RHEA-COMP:19515"/>
        <dbReference type="Rhea" id="RHEA-COMP:19516"/>
        <dbReference type="ChEBI" id="CHEBI:15378"/>
        <dbReference type="ChEBI" id="CHEBI:57527"/>
        <dbReference type="ChEBI" id="CHEBI:58189"/>
        <dbReference type="ChEBI" id="CHEBI:132511"/>
        <dbReference type="ChEBI" id="CHEBI:132515"/>
        <dbReference type="EC" id="2.4.1.131"/>
    </reaction>
    <physiologicalReaction direction="left-to-right" evidence="11 12">
        <dbReference type="Rhea" id="RHEA:29524"/>
    </physiologicalReaction>
</comment>
<organism evidence="15 16">
    <name type="scientific">Tieghemiomyces parasiticus</name>
    <dbReference type="NCBI Taxonomy" id="78921"/>
    <lineage>
        <taxon>Eukaryota</taxon>
        <taxon>Fungi</taxon>
        <taxon>Fungi incertae sedis</taxon>
        <taxon>Zoopagomycota</taxon>
        <taxon>Kickxellomycotina</taxon>
        <taxon>Dimargaritomycetes</taxon>
        <taxon>Dimargaritales</taxon>
        <taxon>Dimargaritaceae</taxon>
        <taxon>Tieghemiomyces</taxon>
    </lineage>
</organism>
<dbReference type="AlphaFoldDB" id="A0A9W7ZQE0"/>
<dbReference type="CDD" id="cd03806">
    <property type="entry name" value="GT4_ALG11-like"/>
    <property type="match status" value="1"/>
</dbReference>
<feature type="domain" description="ALG11 mannosyltransferase N-terminal" evidence="14">
    <location>
        <begin position="68"/>
        <end position="276"/>
    </location>
</feature>
<gene>
    <name evidence="15" type="primary">ALG11_2</name>
    <name evidence="15" type="ORF">IWQ60_010452</name>
</gene>
<dbReference type="PANTHER" id="PTHR45919">
    <property type="entry name" value="GDP-MAN:MAN(3)GLCNAC(2)-PP-DOL ALPHA-1,2-MANNOSYLTRANSFERASE"/>
    <property type="match status" value="1"/>
</dbReference>
<evidence type="ECO:0000256" key="6">
    <source>
        <dbReference type="ARBA" id="ARBA00022679"/>
    </source>
</evidence>
<comment type="pathway">
    <text evidence="2 12">Protein modification; protein glycosylation.</text>
</comment>
<evidence type="ECO:0000256" key="9">
    <source>
        <dbReference type="ARBA" id="ARBA00022989"/>
    </source>
</evidence>
<dbReference type="OrthoDB" id="2276068at2759"/>
<dbReference type="EC" id="2.4.1.131" evidence="3 12"/>
<reference evidence="15" key="1">
    <citation type="submission" date="2022-07" db="EMBL/GenBank/DDBJ databases">
        <title>Phylogenomic reconstructions and comparative analyses of Kickxellomycotina fungi.</title>
        <authorList>
            <person name="Reynolds N.K."/>
            <person name="Stajich J.E."/>
            <person name="Barry K."/>
            <person name="Grigoriev I.V."/>
            <person name="Crous P."/>
            <person name="Smith M.E."/>
        </authorList>
    </citation>
    <scope>NUCLEOTIDE SEQUENCE</scope>
    <source>
        <strain evidence="15">RSA 861</strain>
    </source>
</reference>
<dbReference type="InterPro" id="IPR001296">
    <property type="entry name" value="Glyco_trans_1"/>
</dbReference>
<dbReference type="GO" id="GO:0006487">
    <property type="term" value="P:protein N-linked glycosylation"/>
    <property type="evidence" value="ECO:0007669"/>
    <property type="project" value="TreeGrafter"/>
</dbReference>
<evidence type="ECO:0000256" key="8">
    <source>
        <dbReference type="ARBA" id="ARBA00022824"/>
    </source>
</evidence>
<evidence type="ECO:0000256" key="10">
    <source>
        <dbReference type="ARBA" id="ARBA00023136"/>
    </source>
</evidence>
<feature type="domain" description="Glycosyl transferase family 1" evidence="13">
    <location>
        <begin position="308"/>
        <end position="439"/>
    </location>
</feature>
<keyword evidence="10 12" id="KW-0472">Membrane</keyword>